<sequence>MQLYTRPLSPYSAFARGVLYLKDLPFKPITPAYPFAAEVAKVNPFKRIPILVTSSGEVLYEAAVIAEYLEDHFPHKTLLPGTPRERALIRLLARIAELDVLGPANKLFVLLSKQERDLPTIARLFEKMHAGLAVVESRLGPGDYAIGNTPTLADAWLLPVRFLMEPLKKLSGKTDLLDAYPRFDAYAAKAKQNPALERIWNEMSDGLQDFMPQLV</sequence>
<dbReference type="InterPro" id="IPR010987">
    <property type="entry name" value="Glutathione-S-Trfase_C-like"/>
</dbReference>
<evidence type="ECO:0000313" key="3">
    <source>
        <dbReference type="EMBL" id="MFC4625995.1"/>
    </source>
</evidence>
<dbReference type="Pfam" id="PF13409">
    <property type="entry name" value="GST_N_2"/>
    <property type="match status" value="1"/>
</dbReference>
<feature type="domain" description="GST C-terminal" evidence="2">
    <location>
        <begin position="82"/>
        <end position="213"/>
    </location>
</feature>
<evidence type="ECO:0000259" key="2">
    <source>
        <dbReference type="PROSITE" id="PS50405"/>
    </source>
</evidence>
<dbReference type="InterPro" id="IPR004045">
    <property type="entry name" value="Glutathione_S-Trfase_N"/>
</dbReference>
<dbReference type="PROSITE" id="PS50404">
    <property type="entry name" value="GST_NTER"/>
    <property type="match status" value="1"/>
</dbReference>
<proteinExistence type="predicted"/>
<dbReference type="SFLD" id="SFLDS00019">
    <property type="entry name" value="Glutathione_Transferase_(cytos"/>
    <property type="match status" value="1"/>
</dbReference>
<gene>
    <name evidence="3" type="ORF">ACFO1V_12400</name>
</gene>
<keyword evidence="4" id="KW-1185">Reference proteome</keyword>
<dbReference type="PANTHER" id="PTHR43968:SF6">
    <property type="entry name" value="GLUTATHIONE S-TRANSFERASE OMEGA"/>
    <property type="match status" value="1"/>
</dbReference>
<dbReference type="PANTHER" id="PTHR43968">
    <property type="match status" value="1"/>
</dbReference>
<dbReference type="CDD" id="cd00299">
    <property type="entry name" value="GST_C_family"/>
    <property type="match status" value="1"/>
</dbReference>
<protein>
    <submittedName>
        <fullName evidence="3">Glutathione S-transferase family protein</fullName>
    </submittedName>
</protein>
<dbReference type="RefSeq" id="WP_374830518.1">
    <property type="nucleotide sequence ID" value="NZ_JBHEEZ010000004.1"/>
</dbReference>
<accession>A0ABV9H8X5</accession>
<reference evidence="4" key="1">
    <citation type="journal article" date="2019" name="Int. J. Syst. Evol. Microbiol.">
        <title>The Global Catalogue of Microorganisms (GCM) 10K type strain sequencing project: providing services to taxonomists for standard genome sequencing and annotation.</title>
        <authorList>
            <consortium name="The Broad Institute Genomics Platform"/>
            <consortium name="The Broad Institute Genome Sequencing Center for Infectious Disease"/>
            <person name="Wu L."/>
            <person name="Ma J."/>
        </authorList>
    </citation>
    <scope>NUCLEOTIDE SEQUENCE [LARGE SCALE GENOMIC DNA]</scope>
    <source>
        <strain evidence="4">CGMCC 1.15731</strain>
    </source>
</reference>
<dbReference type="InterPro" id="IPR040079">
    <property type="entry name" value="Glutathione_S-Trfase"/>
</dbReference>
<dbReference type="InterPro" id="IPR050983">
    <property type="entry name" value="GST_Omega/HSP26"/>
</dbReference>
<dbReference type="Pfam" id="PF13410">
    <property type="entry name" value="GST_C_2"/>
    <property type="match status" value="1"/>
</dbReference>
<dbReference type="SUPFAM" id="SSF47616">
    <property type="entry name" value="GST C-terminal domain-like"/>
    <property type="match status" value="1"/>
</dbReference>
<evidence type="ECO:0000259" key="1">
    <source>
        <dbReference type="PROSITE" id="PS50404"/>
    </source>
</evidence>
<dbReference type="Gene3D" id="3.40.30.10">
    <property type="entry name" value="Glutaredoxin"/>
    <property type="match status" value="1"/>
</dbReference>
<dbReference type="Gene3D" id="1.20.1050.10">
    <property type="match status" value="1"/>
</dbReference>
<dbReference type="PROSITE" id="PS50405">
    <property type="entry name" value="GST_CTER"/>
    <property type="match status" value="1"/>
</dbReference>
<dbReference type="EMBL" id="JBHSEL010000119">
    <property type="protein sequence ID" value="MFC4625995.1"/>
    <property type="molecule type" value="Genomic_DNA"/>
</dbReference>
<dbReference type="SFLD" id="SFLDG00358">
    <property type="entry name" value="Main_(cytGST)"/>
    <property type="match status" value="1"/>
</dbReference>
<dbReference type="InterPro" id="IPR036249">
    <property type="entry name" value="Thioredoxin-like_sf"/>
</dbReference>
<comment type="caution">
    <text evidence="3">The sequence shown here is derived from an EMBL/GenBank/DDBJ whole genome shotgun (WGS) entry which is preliminary data.</text>
</comment>
<dbReference type="Proteomes" id="UP001596042">
    <property type="component" value="Unassembled WGS sequence"/>
</dbReference>
<feature type="domain" description="GST N-terminal" evidence="1">
    <location>
        <begin position="1"/>
        <end position="77"/>
    </location>
</feature>
<dbReference type="SUPFAM" id="SSF52833">
    <property type="entry name" value="Thioredoxin-like"/>
    <property type="match status" value="1"/>
</dbReference>
<evidence type="ECO:0000313" key="4">
    <source>
        <dbReference type="Proteomes" id="UP001596042"/>
    </source>
</evidence>
<organism evidence="3 4">
    <name type="scientific">Daeguia caeni</name>
    <dbReference type="NCBI Taxonomy" id="439612"/>
    <lineage>
        <taxon>Bacteria</taxon>
        <taxon>Pseudomonadati</taxon>
        <taxon>Pseudomonadota</taxon>
        <taxon>Alphaproteobacteria</taxon>
        <taxon>Hyphomicrobiales</taxon>
        <taxon>Brucellaceae</taxon>
        <taxon>Daeguia</taxon>
    </lineage>
</organism>
<dbReference type="CDD" id="cd00570">
    <property type="entry name" value="GST_N_family"/>
    <property type="match status" value="1"/>
</dbReference>
<dbReference type="InterPro" id="IPR036282">
    <property type="entry name" value="Glutathione-S-Trfase_C_sf"/>
</dbReference>
<name>A0ABV9H8X5_9HYPH</name>